<evidence type="ECO:0000313" key="8">
    <source>
        <dbReference type="Proteomes" id="UP000431744"/>
    </source>
</evidence>
<evidence type="ECO:0000256" key="3">
    <source>
        <dbReference type="ARBA" id="ARBA00022840"/>
    </source>
</evidence>
<dbReference type="Gene3D" id="3.30.420.40">
    <property type="match status" value="2"/>
</dbReference>
<keyword evidence="2 6" id="KW-0547">Nucleotide-binding</keyword>
<dbReference type="InterPro" id="IPR018181">
    <property type="entry name" value="Heat_shock_70_CS"/>
</dbReference>
<evidence type="ECO:0000256" key="4">
    <source>
        <dbReference type="ARBA" id="ARBA00023016"/>
    </source>
</evidence>
<dbReference type="SUPFAM" id="SSF53067">
    <property type="entry name" value="Actin-like ATPase domain"/>
    <property type="match status" value="2"/>
</dbReference>
<accession>A0A6H9WRF4</accession>
<gene>
    <name evidence="7" type="ORF">F8O04_08450</name>
</gene>
<keyword evidence="3 6" id="KW-0067">ATP-binding</keyword>
<evidence type="ECO:0000256" key="5">
    <source>
        <dbReference type="ARBA" id="ARBA00023186"/>
    </source>
</evidence>
<dbReference type="Pfam" id="PF00012">
    <property type="entry name" value="HSP70"/>
    <property type="match status" value="1"/>
</dbReference>
<dbReference type="OrthoDB" id="9766019at2"/>
<organism evidence="7 8">
    <name type="scientific">Pseudoclavibacter endophyticus</name>
    <dbReference type="NCBI Taxonomy" id="1778590"/>
    <lineage>
        <taxon>Bacteria</taxon>
        <taxon>Bacillati</taxon>
        <taxon>Actinomycetota</taxon>
        <taxon>Actinomycetes</taxon>
        <taxon>Micrococcales</taxon>
        <taxon>Microbacteriaceae</taxon>
        <taxon>Pseudoclavibacter</taxon>
    </lineage>
</organism>
<sequence>MRIGIDFGTTRTVVALVDRGNYPAISFDDHNGDAVDYVPTIAAERDGVMRYGFDALAAAAGGAPVTRSFKRHLADPGVSFDDTVRVGAVTLPLVDLIAGFASSLESAIRTASNLAGETGDEALQAVLGVPAHAPTGQRMLTLEAFARAGFEVLGMMNEPSAAAFEYTHRYPRSITSRRNDVIVFDLGGGTFDTSLVRVDGREHRVLSSVGDPRLGGDDFDEVLAGAALRTAGRAGSPSAELLDEARAVKEQISPQTRRVTIEVDGAPATVALDDFYRACGPLVERALDVMEPLLAGSGLDSTSDTDLAGIYLVGGASGLPLVPRTLRERFGRRVHRSPHPSASTAIGLAIAADPESGYRLFDRLTRGIGVFREGDAGGSIVFDLVVGGSARLPEPGSSLEITRRYRAAHDLGRFRFVEVSGVDERGAPQGDIAPFTEIDVPFDAALRDGRDLAALEPRRTDGGPLIEERYRIDANRVVHIRITDIDTGYHVDARLDGQRAPTA</sequence>
<dbReference type="Gene3D" id="3.90.640.10">
    <property type="entry name" value="Actin, Chain A, domain 4"/>
    <property type="match status" value="1"/>
</dbReference>
<dbReference type="InterPro" id="IPR043129">
    <property type="entry name" value="ATPase_NBD"/>
</dbReference>
<keyword evidence="8" id="KW-1185">Reference proteome</keyword>
<dbReference type="AlphaFoldDB" id="A0A6H9WRF4"/>
<name>A0A6H9WRF4_9MICO</name>
<keyword evidence="4" id="KW-0346">Stress response</keyword>
<dbReference type="PRINTS" id="PR00301">
    <property type="entry name" value="HEATSHOCK70"/>
</dbReference>
<dbReference type="EMBL" id="WBJY01000001">
    <property type="protein sequence ID" value="KAB1650211.1"/>
    <property type="molecule type" value="Genomic_DNA"/>
</dbReference>
<evidence type="ECO:0000313" key="7">
    <source>
        <dbReference type="EMBL" id="KAB1650211.1"/>
    </source>
</evidence>
<evidence type="ECO:0000256" key="6">
    <source>
        <dbReference type="RuleBase" id="RU003322"/>
    </source>
</evidence>
<dbReference type="PANTHER" id="PTHR19375">
    <property type="entry name" value="HEAT SHOCK PROTEIN 70KDA"/>
    <property type="match status" value="1"/>
</dbReference>
<dbReference type="GO" id="GO:0140662">
    <property type="term" value="F:ATP-dependent protein folding chaperone"/>
    <property type="evidence" value="ECO:0007669"/>
    <property type="project" value="InterPro"/>
</dbReference>
<comment type="caution">
    <text evidence="7">The sequence shown here is derived from an EMBL/GenBank/DDBJ whole genome shotgun (WGS) entry which is preliminary data.</text>
</comment>
<dbReference type="InterPro" id="IPR013126">
    <property type="entry name" value="Hsp_70_fam"/>
</dbReference>
<dbReference type="Proteomes" id="UP000431744">
    <property type="component" value="Unassembled WGS sequence"/>
</dbReference>
<reference evidence="7 8" key="1">
    <citation type="submission" date="2019-09" db="EMBL/GenBank/DDBJ databases">
        <title>Phylogeny of genus Pseudoclavibacter and closely related genus.</title>
        <authorList>
            <person name="Li Y."/>
        </authorList>
    </citation>
    <scope>NUCLEOTIDE SEQUENCE [LARGE SCALE GENOMIC DNA]</scope>
    <source>
        <strain evidence="7 8">EGI 60007</strain>
    </source>
</reference>
<evidence type="ECO:0000256" key="2">
    <source>
        <dbReference type="ARBA" id="ARBA00022741"/>
    </source>
</evidence>
<proteinExistence type="inferred from homology"/>
<dbReference type="PROSITE" id="PS01036">
    <property type="entry name" value="HSP70_3"/>
    <property type="match status" value="1"/>
</dbReference>
<dbReference type="GO" id="GO:0005524">
    <property type="term" value="F:ATP binding"/>
    <property type="evidence" value="ECO:0007669"/>
    <property type="project" value="UniProtKB-KW"/>
</dbReference>
<dbReference type="RefSeq" id="WP_158028795.1">
    <property type="nucleotide sequence ID" value="NZ_BMHG01000001.1"/>
</dbReference>
<dbReference type="PROSITE" id="PS00329">
    <property type="entry name" value="HSP70_2"/>
    <property type="match status" value="1"/>
</dbReference>
<protein>
    <submittedName>
        <fullName evidence="7">Hsp70 family protein</fullName>
    </submittedName>
</protein>
<keyword evidence="5" id="KW-0143">Chaperone</keyword>
<comment type="similarity">
    <text evidence="1 6">Belongs to the heat shock protein 70 family.</text>
</comment>
<evidence type="ECO:0000256" key="1">
    <source>
        <dbReference type="ARBA" id="ARBA00007381"/>
    </source>
</evidence>